<dbReference type="PANTHER" id="PTHR33116">
    <property type="entry name" value="REVERSE TRANSCRIPTASE ZINC-BINDING DOMAIN-CONTAINING PROTEIN-RELATED-RELATED"/>
    <property type="match status" value="1"/>
</dbReference>
<accession>A0A9D3ZY31</accession>
<dbReference type="EMBL" id="JAIQCV010000008">
    <property type="protein sequence ID" value="KAH1073516.1"/>
    <property type="molecule type" value="Genomic_DNA"/>
</dbReference>
<comment type="caution">
    <text evidence="1">The sequence shown here is derived from an EMBL/GenBank/DDBJ whole genome shotgun (WGS) entry which is preliminary data.</text>
</comment>
<proteinExistence type="predicted"/>
<organism evidence="1 2">
    <name type="scientific">Gossypium stocksii</name>
    <dbReference type="NCBI Taxonomy" id="47602"/>
    <lineage>
        <taxon>Eukaryota</taxon>
        <taxon>Viridiplantae</taxon>
        <taxon>Streptophyta</taxon>
        <taxon>Embryophyta</taxon>
        <taxon>Tracheophyta</taxon>
        <taxon>Spermatophyta</taxon>
        <taxon>Magnoliopsida</taxon>
        <taxon>eudicotyledons</taxon>
        <taxon>Gunneridae</taxon>
        <taxon>Pentapetalae</taxon>
        <taxon>rosids</taxon>
        <taxon>malvids</taxon>
        <taxon>Malvales</taxon>
        <taxon>Malvaceae</taxon>
        <taxon>Malvoideae</taxon>
        <taxon>Gossypium</taxon>
    </lineage>
</organism>
<evidence type="ECO:0000313" key="1">
    <source>
        <dbReference type="EMBL" id="KAH1073516.1"/>
    </source>
</evidence>
<evidence type="ECO:0000313" key="2">
    <source>
        <dbReference type="Proteomes" id="UP000828251"/>
    </source>
</evidence>
<reference evidence="1 2" key="1">
    <citation type="journal article" date="2021" name="Plant Biotechnol. J.">
        <title>Multi-omics assisted identification of the key and species-specific regulatory components of drought-tolerant mechanisms in Gossypium stocksii.</title>
        <authorList>
            <person name="Yu D."/>
            <person name="Ke L."/>
            <person name="Zhang D."/>
            <person name="Wu Y."/>
            <person name="Sun Y."/>
            <person name="Mei J."/>
            <person name="Sun J."/>
            <person name="Sun Y."/>
        </authorList>
    </citation>
    <scope>NUCLEOTIDE SEQUENCE [LARGE SCALE GENOMIC DNA]</scope>
    <source>
        <strain evidence="2">cv. E1</strain>
        <tissue evidence="1">Leaf</tissue>
    </source>
</reference>
<dbReference type="AlphaFoldDB" id="A0A9D3ZY31"/>
<dbReference type="PANTHER" id="PTHR33116:SF86">
    <property type="entry name" value="REVERSE TRANSCRIPTASE DOMAIN-CONTAINING PROTEIN"/>
    <property type="match status" value="1"/>
</dbReference>
<evidence type="ECO:0008006" key="3">
    <source>
        <dbReference type="Google" id="ProtNLM"/>
    </source>
</evidence>
<sequence length="195" mass="22936">MCFLLPKTFCKEIEAVLARFWWQKLTEKRGIHWCEWSYLCNLKEASGMGSRDLAKFNIALLAKQRWRLIMSPTSMVGRVLKVKYFPHSGFLSAQLGSKPLLIWRSIWSARRILELGLRWKVGLGVRFNIWNDFLLPGPSLEKIKSARVSSVERVSDLIMPNMIVWNEPLIDSIFSLKRRFLLEKFHYHLSPERIE</sequence>
<dbReference type="OrthoDB" id="1001961at2759"/>
<dbReference type="Proteomes" id="UP000828251">
    <property type="component" value="Unassembled WGS sequence"/>
</dbReference>
<gene>
    <name evidence="1" type="ORF">J1N35_025844</name>
</gene>
<keyword evidence="2" id="KW-1185">Reference proteome</keyword>
<protein>
    <recommendedName>
        <fullName evidence="3">Reverse transcriptase zinc-binding domain-containing protein</fullName>
    </recommendedName>
</protein>
<name>A0A9D3ZY31_9ROSI</name>